<feature type="transmembrane region" description="Helical" evidence="1">
    <location>
        <begin position="50"/>
        <end position="74"/>
    </location>
</feature>
<feature type="transmembrane region" description="Helical" evidence="1">
    <location>
        <begin position="283"/>
        <end position="306"/>
    </location>
</feature>
<evidence type="ECO:0000259" key="2">
    <source>
        <dbReference type="Pfam" id="PF01757"/>
    </source>
</evidence>
<accession>A0ABT3YSX9</accession>
<evidence type="ECO:0000256" key="1">
    <source>
        <dbReference type="SAM" id="Phobius"/>
    </source>
</evidence>
<feature type="transmembrane region" description="Helical" evidence="1">
    <location>
        <begin position="318"/>
        <end position="337"/>
    </location>
</feature>
<keyword evidence="3" id="KW-0012">Acyltransferase</keyword>
<feature type="transmembrane region" description="Helical" evidence="1">
    <location>
        <begin position="195"/>
        <end position="213"/>
    </location>
</feature>
<dbReference type="Proteomes" id="UP001207830">
    <property type="component" value="Unassembled WGS sequence"/>
</dbReference>
<comment type="caution">
    <text evidence="3">The sequence shown here is derived from an EMBL/GenBank/DDBJ whole genome shotgun (WGS) entry which is preliminary data.</text>
</comment>
<protein>
    <submittedName>
        <fullName evidence="3">Acyltransferase</fullName>
    </submittedName>
</protein>
<feature type="domain" description="Acyltransferase 3" evidence="2">
    <location>
        <begin position="21"/>
        <end position="331"/>
    </location>
</feature>
<dbReference type="EMBL" id="JANIGP010000005">
    <property type="protein sequence ID" value="MCY0108618.1"/>
    <property type="molecule type" value="Genomic_DNA"/>
</dbReference>
<gene>
    <name evidence="3" type="ORF">NQF78_09860</name>
</gene>
<keyword evidence="3" id="KW-0808">Transferase</keyword>
<feature type="transmembrane region" description="Helical" evidence="1">
    <location>
        <begin position="137"/>
        <end position="162"/>
    </location>
</feature>
<feature type="transmembrane region" description="Helical" evidence="1">
    <location>
        <begin position="225"/>
        <end position="245"/>
    </location>
</feature>
<feature type="transmembrane region" description="Helical" evidence="1">
    <location>
        <begin position="95"/>
        <end position="117"/>
    </location>
</feature>
<dbReference type="InterPro" id="IPR050879">
    <property type="entry name" value="Acyltransferase_3"/>
</dbReference>
<dbReference type="GO" id="GO:0016746">
    <property type="term" value="F:acyltransferase activity"/>
    <property type="evidence" value="ECO:0007669"/>
    <property type="project" value="UniProtKB-KW"/>
</dbReference>
<feature type="transmembrane region" description="Helical" evidence="1">
    <location>
        <begin position="257"/>
        <end position="276"/>
    </location>
</feature>
<organism evidence="3 4">
    <name type="scientific">Pseudomonas monsensis</name>
    <dbReference type="NCBI Taxonomy" id="2745509"/>
    <lineage>
        <taxon>Bacteria</taxon>
        <taxon>Pseudomonadati</taxon>
        <taxon>Pseudomonadota</taxon>
        <taxon>Gammaproteobacteria</taxon>
        <taxon>Pseudomonadales</taxon>
        <taxon>Pseudomonadaceae</taxon>
        <taxon>Pseudomonas</taxon>
    </lineage>
</organism>
<keyword evidence="1" id="KW-1133">Transmembrane helix</keyword>
<name>A0ABT3YSX9_9PSED</name>
<proteinExistence type="predicted"/>
<feature type="transmembrane region" description="Helical" evidence="1">
    <location>
        <begin position="169"/>
        <end position="189"/>
    </location>
</feature>
<sequence length="362" mass="40373">MNTLTFADNGAGSPRYRLTHLDALRGIAAMLVVVAHFIERTPLKDTFFLTWVNLGQVGVVIFFLLSGMVIPYSLKEGRHALATFAVSRFFRLYPAYWFSIALAVASLDWFLSTPVSLSTVLINMTMFQAVLKTPDLFGVYWTLIIEMFFYVACAALFSVGLLGKAWVRFGVAIGLLAVALIFAVGRFYLAKKIPVALPLCLSIMFFGSLWRDVSLGVADSHVRRLVAVWLALFVVLLVPICLLAYTTDHGHKENPFTYLISYLIGMASALVVTLYLRRTLKSLTFLGTISYSVYLIHPFFLEWAAYATDMRAQFNVGVFLSYLVATLVLASFSYALLERPSIGMARAINARLQGSFRQRAQA</sequence>
<keyword evidence="1" id="KW-0812">Transmembrane</keyword>
<evidence type="ECO:0000313" key="4">
    <source>
        <dbReference type="Proteomes" id="UP001207830"/>
    </source>
</evidence>
<dbReference type="PANTHER" id="PTHR23028">
    <property type="entry name" value="ACETYLTRANSFERASE"/>
    <property type="match status" value="1"/>
</dbReference>
<feature type="transmembrane region" description="Helical" evidence="1">
    <location>
        <begin position="21"/>
        <end position="38"/>
    </location>
</feature>
<evidence type="ECO:0000313" key="3">
    <source>
        <dbReference type="EMBL" id="MCY0108618.1"/>
    </source>
</evidence>
<dbReference type="PANTHER" id="PTHR23028:SF53">
    <property type="entry name" value="ACYL_TRANSF_3 DOMAIN-CONTAINING PROTEIN"/>
    <property type="match status" value="1"/>
</dbReference>
<dbReference type="Pfam" id="PF01757">
    <property type="entry name" value="Acyl_transf_3"/>
    <property type="match status" value="1"/>
</dbReference>
<reference evidence="3 4" key="1">
    <citation type="submission" date="2022-07" db="EMBL/GenBank/DDBJ databases">
        <title>Characterization of plant growth promoting rhizobacteria (PGPR) for use as bioinoculants in agriculture.</title>
        <authorList>
            <person name="Hassen A.I."/>
            <person name="Pierneef R."/>
        </authorList>
    </citation>
    <scope>NUCLEOTIDE SEQUENCE [LARGE SCALE GENOMIC DNA]</scope>
    <source>
        <strain evidence="3 4">SARCC-3054</strain>
    </source>
</reference>
<dbReference type="InterPro" id="IPR002656">
    <property type="entry name" value="Acyl_transf_3_dom"/>
</dbReference>
<dbReference type="RefSeq" id="WP_267799592.1">
    <property type="nucleotide sequence ID" value="NZ_JANIGP010000005.1"/>
</dbReference>
<keyword evidence="1" id="KW-0472">Membrane</keyword>
<keyword evidence="4" id="KW-1185">Reference proteome</keyword>